<dbReference type="Proteomes" id="UP000594638">
    <property type="component" value="Unassembled WGS sequence"/>
</dbReference>
<feature type="region of interest" description="Disordered" evidence="1">
    <location>
        <begin position="40"/>
        <end position="59"/>
    </location>
</feature>
<reference evidence="3 4" key="1">
    <citation type="submission" date="2019-12" db="EMBL/GenBank/DDBJ databases">
        <authorList>
            <person name="Alioto T."/>
            <person name="Alioto T."/>
            <person name="Gomez Garrido J."/>
        </authorList>
    </citation>
    <scope>NUCLEOTIDE SEQUENCE [LARGE SCALE GENOMIC DNA]</scope>
</reference>
<dbReference type="AlphaFoldDB" id="A0A8S0S4I2"/>
<evidence type="ECO:0000313" key="3">
    <source>
        <dbReference type="EMBL" id="CAA2986310.1"/>
    </source>
</evidence>
<feature type="domain" description="CCHC-type" evidence="2">
    <location>
        <begin position="62"/>
        <end position="75"/>
    </location>
</feature>
<comment type="caution">
    <text evidence="3">The sequence shown here is derived from an EMBL/GenBank/DDBJ whole genome shotgun (WGS) entry which is preliminary data.</text>
</comment>
<organism evidence="3 4">
    <name type="scientific">Olea europaea subsp. europaea</name>
    <dbReference type="NCBI Taxonomy" id="158383"/>
    <lineage>
        <taxon>Eukaryota</taxon>
        <taxon>Viridiplantae</taxon>
        <taxon>Streptophyta</taxon>
        <taxon>Embryophyta</taxon>
        <taxon>Tracheophyta</taxon>
        <taxon>Spermatophyta</taxon>
        <taxon>Magnoliopsida</taxon>
        <taxon>eudicotyledons</taxon>
        <taxon>Gunneridae</taxon>
        <taxon>Pentapetalae</taxon>
        <taxon>asterids</taxon>
        <taxon>lamiids</taxon>
        <taxon>Lamiales</taxon>
        <taxon>Oleaceae</taxon>
        <taxon>Oleeae</taxon>
        <taxon>Olea</taxon>
    </lineage>
</organism>
<proteinExistence type="predicted"/>
<evidence type="ECO:0000256" key="1">
    <source>
        <dbReference type="SAM" id="MobiDB-lite"/>
    </source>
</evidence>
<dbReference type="GO" id="GO:0003676">
    <property type="term" value="F:nucleic acid binding"/>
    <property type="evidence" value="ECO:0007669"/>
    <property type="project" value="InterPro"/>
</dbReference>
<feature type="compositionally biased region" description="Gly residues" evidence="1">
    <location>
        <begin position="43"/>
        <end position="56"/>
    </location>
</feature>
<evidence type="ECO:0000313" key="4">
    <source>
        <dbReference type="Proteomes" id="UP000594638"/>
    </source>
</evidence>
<sequence>MDEEFTTSAFGVEALEGKGEKAPQLCCCRRRGRLEQVKMAGEGESGGGGYGGGHGHSGSDSKCYECGEPDHFARERGTVEVLEGVRFILSLDIAEAQAIVEGLFTMKEMKHNMPNGNGS</sequence>
<keyword evidence="4" id="KW-1185">Reference proteome</keyword>
<evidence type="ECO:0000259" key="2">
    <source>
        <dbReference type="Pfam" id="PF00098"/>
    </source>
</evidence>
<dbReference type="InterPro" id="IPR001878">
    <property type="entry name" value="Znf_CCHC"/>
</dbReference>
<dbReference type="Pfam" id="PF00098">
    <property type="entry name" value="zf-CCHC"/>
    <property type="match status" value="1"/>
</dbReference>
<dbReference type="Gramene" id="OE9A020496T1">
    <property type="protein sequence ID" value="OE9A020496C1"/>
    <property type="gene ID" value="OE9A020496"/>
</dbReference>
<dbReference type="EMBL" id="CACTIH010003853">
    <property type="protein sequence ID" value="CAA2986310.1"/>
    <property type="molecule type" value="Genomic_DNA"/>
</dbReference>
<name>A0A8S0S4I2_OLEEU</name>
<gene>
    <name evidence="3" type="ORF">OLEA9_A020496</name>
</gene>
<protein>
    <submittedName>
        <fullName evidence="3">---NA</fullName>
    </submittedName>
</protein>
<accession>A0A8S0S4I2</accession>
<dbReference type="GO" id="GO:0008270">
    <property type="term" value="F:zinc ion binding"/>
    <property type="evidence" value="ECO:0007669"/>
    <property type="project" value="InterPro"/>
</dbReference>